<dbReference type="PANTHER" id="PTHR11177">
    <property type="entry name" value="CHITINASE"/>
    <property type="match status" value="1"/>
</dbReference>
<keyword evidence="11" id="KW-1133">Transmembrane helix</keyword>
<keyword evidence="14" id="KW-1185">Reference proteome</keyword>
<dbReference type="Proteomes" id="UP000265663">
    <property type="component" value="Unassembled WGS sequence"/>
</dbReference>
<evidence type="ECO:0000256" key="10">
    <source>
        <dbReference type="SAM" id="MobiDB-lite"/>
    </source>
</evidence>
<dbReference type="InterPro" id="IPR001579">
    <property type="entry name" value="Glyco_hydro_18_chit_AS"/>
</dbReference>
<keyword evidence="11" id="KW-0472">Membrane</keyword>
<feature type="transmembrane region" description="Helical" evidence="11">
    <location>
        <begin position="329"/>
        <end position="348"/>
    </location>
</feature>
<evidence type="ECO:0000313" key="14">
    <source>
        <dbReference type="Proteomes" id="UP000265663"/>
    </source>
</evidence>
<evidence type="ECO:0000256" key="11">
    <source>
        <dbReference type="SAM" id="Phobius"/>
    </source>
</evidence>
<feature type="region of interest" description="Disordered" evidence="10">
    <location>
        <begin position="28"/>
        <end position="61"/>
    </location>
</feature>
<evidence type="ECO:0000256" key="6">
    <source>
        <dbReference type="ARBA" id="ARBA00023277"/>
    </source>
</evidence>
<comment type="catalytic activity">
    <reaction evidence="1">
        <text>Random endo-hydrolysis of N-acetyl-beta-D-glucosaminide (1-&gt;4)-beta-linkages in chitin and chitodextrins.</text>
        <dbReference type="EC" id="3.2.1.14"/>
    </reaction>
</comment>
<keyword evidence="7 9" id="KW-0326">Glycosidase</keyword>
<evidence type="ECO:0000313" key="13">
    <source>
        <dbReference type="EMBL" id="RMZ70537.1"/>
    </source>
</evidence>
<evidence type="ECO:0000256" key="8">
    <source>
        <dbReference type="ARBA" id="ARBA00023326"/>
    </source>
</evidence>
<dbReference type="GO" id="GO:0000272">
    <property type="term" value="P:polysaccharide catabolic process"/>
    <property type="evidence" value="ECO:0007669"/>
    <property type="project" value="UniProtKB-KW"/>
</dbReference>
<keyword evidence="4 9" id="KW-0378">Hydrolase</keyword>
<evidence type="ECO:0000256" key="9">
    <source>
        <dbReference type="RuleBase" id="RU000489"/>
    </source>
</evidence>
<dbReference type="Pfam" id="PF00704">
    <property type="entry name" value="Glyco_hydro_18"/>
    <property type="match status" value="1"/>
</dbReference>
<feature type="transmembrane region" description="Helical" evidence="11">
    <location>
        <begin position="177"/>
        <end position="197"/>
    </location>
</feature>
<dbReference type="Gene3D" id="3.10.50.10">
    <property type="match status" value="1"/>
</dbReference>
<gene>
    <name evidence="13" type="ORF">GMOD_00000643</name>
</gene>
<evidence type="ECO:0000256" key="7">
    <source>
        <dbReference type="ARBA" id="ARBA00023295"/>
    </source>
</evidence>
<evidence type="ECO:0000259" key="12">
    <source>
        <dbReference type="PROSITE" id="PS51910"/>
    </source>
</evidence>
<comment type="similarity">
    <text evidence="2">Belongs to the glycosyl hydrolase 18 family. Chitinase class V subfamily.</text>
</comment>
<evidence type="ECO:0000256" key="2">
    <source>
        <dbReference type="ARBA" id="ARBA00008682"/>
    </source>
</evidence>
<dbReference type="PANTHER" id="PTHR11177:SF384">
    <property type="entry name" value="CHITINASE"/>
    <property type="match status" value="1"/>
</dbReference>
<dbReference type="SUPFAM" id="SSF54556">
    <property type="entry name" value="Chitinase insertion domain"/>
    <property type="match status" value="1"/>
</dbReference>
<dbReference type="InterPro" id="IPR050314">
    <property type="entry name" value="Glycosyl_Hydrlase_18"/>
</dbReference>
<accession>A0A3M7M7S4</accession>
<dbReference type="GO" id="GO:0006032">
    <property type="term" value="P:chitin catabolic process"/>
    <property type="evidence" value="ECO:0007669"/>
    <property type="project" value="UniProtKB-KW"/>
</dbReference>
<dbReference type="OrthoDB" id="76388at2759"/>
<evidence type="ECO:0000256" key="3">
    <source>
        <dbReference type="ARBA" id="ARBA00012729"/>
    </source>
</evidence>
<dbReference type="InterPro" id="IPR017853">
    <property type="entry name" value="GH"/>
</dbReference>
<dbReference type="CDD" id="cd06548">
    <property type="entry name" value="GH18_chitinase"/>
    <property type="match status" value="1"/>
</dbReference>
<dbReference type="EMBL" id="KE747824">
    <property type="protein sequence ID" value="RMZ70537.1"/>
    <property type="molecule type" value="Genomic_DNA"/>
</dbReference>
<keyword evidence="8" id="KW-0624">Polysaccharide degradation</keyword>
<dbReference type="InterPro" id="IPR011583">
    <property type="entry name" value="Chitinase_II/V-like_cat"/>
</dbReference>
<sequence length="880" mass="96452">MIIHQSAGSSGGPLTAYAHPQYSAKHLHEDQRHLLSPSLSSPNLSSGHPSPLHYKGPPSPDITAIKNAQREDARLKSLIRRLRIISRTLAFLLSLGVLIPCALTLHKFLTTKDTYRTVPLANGTSQTRTAWAHDSRSWPTYMYFGVAAVSTLLHAATLVAYCCGVGKANVVNTVTSVFSWIVLMGNLGVWSAAVAVYRLEKDKNGISNDLWGWTCSHGADAIQVDFEGVVDFEKFCSVQSVSWYVGLVQAGAAALTVVIYVLVWLRRGTKKELKRMSKGHYDLVDFTIVSRVNNNAWSLGVAVPVGMRHAGKGEEGSGGLRTVTHARPLPNWATITFTIIFLVALAQARKPPQGQGGNGCDWYCWIDERIARLEKYLFANTGLPPLGHETSFTGSGILEPGPVVKSGSNYYSTTFRTPRLPYVPTFTAARPPSFTTSPPPYATPSSTIITLIPSDVPLLQTSNSIHTGYRAVAYYGNWDIYTRNYQPQQIPASKLTHLLYSFANINSNGTIILTDPYADTDKHYNSDSWSELGNNVYGSIKQLQLLKATHRNLKVLLSIGGWTYTNTNRAMDTPMATSQGIQRFAASCVQLIRDYGFDGVDIDWEYPTDTEQGSEFLALLHETRRQMDDYASTLVYEDKLGREMKPRFLLSIAAPAGETNYRNMPLGEISEVTDFVNLMTYDYAGSWDKVTGHASNLYASSEDPLSTPYNTASVLAGYIAAGVPPSKLNLGMPLYGRSFTNTEGLGLPYNGIGLGSWEAGVYDFKVLPLAGAQEFYDAEAGATYSYHNATGMLVSYDTVPMALRKVDYIAQQGLGGAMWWEISGDKTDEGSIVSNVIKKLGGANGANLESSPNWLLFPDSQFDNIRNGIAVARSQGFRRL</sequence>
<dbReference type="SUPFAM" id="SSF51445">
    <property type="entry name" value="(Trans)glycosidases"/>
    <property type="match status" value="1"/>
</dbReference>
<feature type="transmembrane region" description="Helical" evidence="11">
    <location>
        <begin position="141"/>
        <end position="165"/>
    </location>
</feature>
<proteinExistence type="inferred from homology"/>
<reference evidence="13 14" key="1">
    <citation type="journal article" date="2014" name="PLoS ONE">
        <title>De novo Genome Assembly of the Fungal Plant Pathogen Pyrenophora semeniperda.</title>
        <authorList>
            <person name="Soliai M.M."/>
            <person name="Meyer S.E."/>
            <person name="Udall J.A."/>
            <person name="Elzinga D.E."/>
            <person name="Hermansen R.A."/>
            <person name="Bodily P.M."/>
            <person name="Hart A.A."/>
            <person name="Coleman C.E."/>
        </authorList>
    </citation>
    <scope>NUCLEOTIDE SEQUENCE [LARGE SCALE GENOMIC DNA]</scope>
    <source>
        <strain evidence="13 14">CCB06</strain>
        <tissue evidence="13">Mycelium</tissue>
    </source>
</reference>
<dbReference type="Gene3D" id="3.20.20.80">
    <property type="entry name" value="Glycosidases"/>
    <property type="match status" value="1"/>
</dbReference>
<feature type="transmembrane region" description="Helical" evidence="11">
    <location>
        <begin position="241"/>
        <end position="265"/>
    </location>
</feature>
<evidence type="ECO:0000256" key="4">
    <source>
        <dbReference type="ARBA" id="ARBA00022801"/>
    </source>
</evidence>
<evidence type="ECO:0000256" key="1">
    <source>
        <dbReference type="ARBA" id="ARBA00000822"/>
    </source>
</evidence>
<dbReference type="GO" id="GO:0008061">
    <property type="term" value="F:chitin binding"/>
    <property type="evidence" value="ECO:0007669"/>
    <property type="project" value="InterPro"/>
</dbReference>
<feature type="domain" description="GH18" evidence="12">
    <location>
        <begin position="469"/>
        <end position="843"/>
    </location>
</feature>
<dbReference type="AlphaFoldDB" id="A0A3M7M7S4"/>
<feature type="transmembrane region" description="Helical" evidence="11">
    <location>
        <begin position="84"/>
        <end position="105"/>
    </location>
</feature>
<dbReference type="GO" id="GO:0008843">
    <property type="term" value="F:endochitinase activity"/>
    <property type="evidence" value="ECO:0007669"/>
    <property type="project" value="UniProtKB-EC"/>
</dbReference>
<keyword evidence="11" id="KW-0812">Transmembrane</keyword>
<keyword evidence="5" id="KW-0146">Chitin degradation</keyword>
<protein>
    <recommendedName>
        <fullName evidence="3">chitinase</fullName>
        <ecNumber evidence="3">3.2.1.14</ecNumber>
    </recommendedName>
</protein>
<dbReference type="InterPro" id="IPR029070">
    <property type="entry name" value="Chitinase_insertion_sf"/>
</dbReference>
<dbReference type="EC" id="3.2.1.14" evidence="3"/>
<organism evidence="13 14">
    <name type="scientific">Pyrenophora seminiperda CCB06</name>
    <dbReference type="NCBI Taxonomy" id="1302712"/>
    <lineage>
        <taxon>Eukaryota</taxon>
        <taxon>Fungi</taxon>
        <taxon>Dikarya</taxon>
        <taxon>Ascomycota</taxon>
        <taxon>Pezizomycotina</taxon>
        <taxon>Dothideomycetes</taxon>
        <taxon>Pleosporomycetidae</taxon>
        <taxon>Pleosporales</taxon>
        <taxon>Pleosporineae</taxon>
        <taxon>Pleosporaceae</taxon>
        <taxon>Pyrenophora</taxon>
    </lineage>
</organism>
<feature type="compositionally biased region" description="Low complexity" evidence="10">
    <location>
        <begin position="34"/>
        <end position="53"/>
    </location>
</feature>
<dbReference type="FunFam" id="3.10.50.10:FF:000005">
    <property type="entry name" value="Endochitinase B1"/>
    <property type="match status" value="1"/>
</dbReference>
<evidence type="ECO:0000256" key="5">
    <source>
        <dbReference type="ARBA" id="ARBA00023024"/>
    </source>
</evidence>
<dbReference type="InterPro" id="IPR001223">
    <property type="entry name" value="Glyco_hydro18_cat"/>
</dbReference>
<keyword evidence="6" id="KW-0119">Carbohydrate metabolism</keyword>
<dbReference type="GO" id="GO:0005576">
    <property type="term" value="C:extracellular region"/>
    <property type="evidence" value="ECO:0007669"/>
    <property type="project" value="TreeGrafter"/>
</dbReference>
<dbReference type="PROSITE" id="PS51910">
    <property type="entry name" value="GH18_2"/>
    <property type="match status" value="1"/>
</dbReference>
<dbReference type="SMART" id="SM00636">
    <property type="entry name" value="Glyco_18"/>
    <property type="match status" value="1"/>
</dbReference>
<name>A0A3M7M7S4_9PLEO</name>
<dbReference type="PROSITE" id="PS01095">
    <property type="entry name" value="GH18_1"/>
    <property type="match status" value="1"/>
</dbReference>